<reference evidence="1 2" key="1">
    <citation type="journal article" date="2023" name="Science">
        <title>Complex scaffold remodeling in plant triterpene biosynthesis.</title>
        <authorList>
            <person name="De La Pena R."/>
            <person name="Hodgson H."/>
            <person name="Liu J.C."/>
            <person name="Stephenson M.J."/>
            <person name="Martin A.C."/>
            <person name="Owen C."/>
            <person name="Harkess A."/>
            <person name="Leebens-Mack J."/>
            <person name="Jimenez L.E."/>
            <person name="Osbourn A."/>
            <person name="Sattely E.S."/>
        </authorList>
    </citation>
    <scope>NUCLEOTIDE SEQUENCE [LARGE SCALE GENOMIC DNA]</scope>
    <source>
        <strain evidence="2">cv. JPN11</strain>
        <tissue evidence="1">Leaf</tissue>
    </source>
</reference>
<sequence length="101" mass="11228">MATKNSSTSSSSLPARTCLCSPSTHPGSFRCSLHRSCRKVSTANSRTESKKMMMSMASKADLIKAFLMQIIKPSSHNLRRRSNFQPKPTRFCQMNSRVAVS</sequence>
<dbReference type="Proteomes" id="UP001164539">
    <property type="component" value="Chromosome 5"/>
</dbReference>
<comment type="caution">
    <text evidence="1">The sequence shown here is derived from an EMBL/GenBank/DDBJ whole genome shotgun (WGS) entry which is preliminary data.</text>
</comment>
<dbReference type="EMBL" id="CM051398">
    <property type="protein sequence ID" value="KAJ4718545.1"/>
    <property type="molecule type" value="Genomic_DNA"/>
</dbReference>
<keyword evidence="2" id="KW-1185">Reference proteome</keyword>
<name>A0ACC1Y7J3_MELAZ</name>
<evidence type="ECO:0000313" key="1">
    <source>
        <dbReference type="EMBL" id="KAJ4718545.1"/>
    </source>
</evidence>
<evidence type="ECO:0000313" key="2">
    <source>
        <dbReference type="Proteomes" id="UP001164539"/>
    </source>
</evidence>
<proteinExistence type="predicted"/>
<accession>A0ACC1Y7J3</accession>
<protein>
    <submittedName>
        <fullName evidence="1">Serine-rich protein-related</fullName>
    </submittedName>
</protein>
<organism evidence="1 2">
    <name type="scientific">Melia azedarach</name>
    <name type="common">Chinaberry tree</name>
    <dbReference type="NCBI Taxonomy" id="155640"/>
    <lineage>
        <taxon>Eukaryota</taxon>
        <taxon>Viridiplantae</taxon>
        <taxon>Streptophyta</taxon>
        <taxon>Embryophyta</taxon>
        <taxon>Tracheophyta</taxon>
        <taxon>Spermatophyta</taxon>
        <taxon>Magnoliopsida</taxon>
        <taxon>eudicotyledons</taxon>
        <taxon>Gunneridae</taxon>
        <taxon>Pentapetalae</taxon>
        <taxon>rosids</taxon>
        <taxon>malvids</taxon>
        <taxon>Sapindales</taxon>
        <taxon>Meliaceae</taxon>
        <taxon>Melia</taxon>
    </lineage>
</organism>
<gene>
    <name evidence="1" type="ORF">OWV82_010211</name>
</gene>